<evidence type="ECO:0000313" key="1">
    <source>
        <dbReference type="EMBL" id="ORC86200.1"/>
    </source>
</evidence>
<gene>
    <name evidence="1" type="ORF">TM35_000302400</name>
</gene>
<evidence type="ECO:0000313" key="2">
    <source>
        <dbReference type="Proteomes" id="UP000192257"/>
    </source>
</evidence>
<organism evidence="1 2">
    <name type="scientific">Trypanosoma theileri</name>
    <dbReference type="NCBI Taxonomy" id="67003"/>
    <lineage>
        <taxon>Eukaryota</taxon>
        <taxon>Discoba</taxon>
        <taxon>Euglenozoa</taxon>
        <taxon>Kinetoplastea</taxon>
        <taxon>Metakinetoplastina</taxon>
        <taxon>Trypanosomatida</taxon>
        <taxon>Trypanosomatidae</taxon>
        <taxon>Trypanosoma</taxon>
    </lineage>
</organism>
<dbReference type="OrthoDB" id="271704at2759"/>
<dbReference type="GeneID" id="39988343"/>
<dbReference type="RefSeq" id="XP_028880266.1">
    <property type="nucleotide sequence ID" value="XM_029028563.1"/>
</dbReference>
<dbReference type="GO" id="GO:0005840">
    <property type="term" value="C:ribosome"/>
    <property type="evidence" value="ECO:0007669"/>
    <property type="project" value="UniProtKB-KW"/>
</dbReference>
<dbReference type="VEuPathDB" id="TriTrypDB:TM35_000302400"/>
<keyword evidence="1" id="KW-0689">Ribosomal protein</keyword>
<keyword evidence="2" id="KW-1185">Reference proteome</keyword>
<proteinExistence type="predicted"/>
<keyword evidence="1" id="KW-0687">Ribonucleoprotein</keyword>
<accession>A0A1X0NPY5</accession>
<dbReference type="AlphaFoldDB" id="A0A1X0NPY5"/>
<reference evidence="1 2" key="1">
    <citation type="submission" date="2017-03" db="EMBL/GenBank/DDBJ databases">
        <title>An alternative strategy for trypanosome survival in the mammalian bloodstream revealed through genome and transcriptome analysis of the ubiquitous bovine parasite Trypanosoma (Megatrypanum) theileri.</title>
        <authorList>
            <person name="Kelly S."/>
            <person name="Ivens A."/>
            <person name="Mott A."/>
            <person name="O'Neill E."/>
            <person name="Emms D."/>
            <person name="Macleod O."/>
            <person name="Voorheis P."/>
            <person name="Matthews J."/>
            <person name="Matthews K."/>
            <person name="Carrington M."/>
        </authorList>
    </citation>
    <scope>NUCLEOTIDE SEQUENCE [LARGE SCALE GENOMIC DNA]</scope>
    <source>
        <strain evidence="1">Edinburgh</strain>
    </source>
</reference>
<protein>
    <submittedName>
        <fullName evidence="1">Putative 40S ribosomal protein S8</fullName>
    </submittedName>
</protein>
<comment type="caution">
    <text evidence="1">The sequence shown here is derived from an EMBL/GenBank/DDBJ whole genome shotgun (WGS) entry which is preliminary data.</text>
</comment>
<dbReference type="EMBL" id="NBCO01000030">
    <property type="protein sequence ID" value="ORC86200.1"/>
    <property type="molecule type" value="Genomic_DNA"/>
</dbReference>
<dbReference type="Proteomes" id="UP000192257">
    <property type="component" value="Unassembled WGS sequence"/>
</dbReference>
<name>A0A1X0NPY5_9TRYP</name>
<sequence length="456" mass="51476">MPSPLYVDGRAALMSPVAIRTYRQSGLLVARRLIAPHLTAALTAACRTAAAARGPRVFPGIDDEHNGRVEFNAQMTPKPTANLAAQTPPPHIQEQLRRQDEAQTLERRYRKVMLKCKNMREVDRVYAKLAAQREQYMKFKDVKNFATEEEERRGRMSDHRIREIGDKYKYDDVKKSFEAYRDSGKMELEVRRDYHLDRALEHLQNWSKCWCRVWPESTPLQKLLLQQQEEGELQKTEFGELGRVIGEAAAALSGGIVIRLFDDAVHDAHNFLNCTPFHFVGNSTNFRSLTSLTVLIGLECEKTAVAGVPQTLVIPGSHHVMQEFTQDGKDFSRFRAGGVFDMGRAIRQIEGLRELPVVQLEPLEPGSVLFINHYTLSALQPTMCGSAAPYVPPSVRAVNGPYQYAMTLMPHRCVFDGLRNSWSSRDTHGPLHACKAGDPLTNDTLFPVLHRALDVE</sequence>